<dbReference type="STRING" id="29354.IO98_00570"/>
<sequence length="323" mass="33868">MKQKSASGMVKKILNNPISGPYLALIILLLIASMISPIFPTFKNITNILRQASIVGVVSIGMTMVLLIGGIDLSVTSIMAIAACVMARMSEPYVQAGGTGIYLGPVLLVMLFGFIIGLINGSIIVCRGVEAFIITLGTGQVLRGLNYIYTNGAPGGSVSQFWSNFGSKSLGGIIPYAVVLYAVLMIIFMVLLHKTVFGRHIYAIGSNSEAARLSGVKVKFHKIMAYGLCGLTASIAGVMLAARVRVGEPNGSTGYDMDAIAAVVIGGTSMAGGRGSLICTLAGVLIMAVMNNILNLLGVNPYLQIVIKGLIILVAVLIQKKNK</sequence>
<dbReference type="OrthoDB" id="9784538at2"/>
<dbReference type="RefSeq" id="WP_025234622.1">
    <property type="nucleotide sequence ID" value="NZ_JPME01000002.1"/>
</dbReference>
<protein>
    <recommendedName>
        <fullName evidence="8">Autoinducer 2 import system permease protein LsrD</fullName>
    </recommendedName>
</protein>
<proteinExistence type="predicted"/>
<keyword evidence="3" id="KW-1003">Cell membrane</keyword>
<evidence type="ECO:0000313" key="11">
    <source>
        <dbReference type="Proteomes" id="UP000028525"/>
    </source>
</evidence>
<keyword evidence="7 9" id="KW-0472">Membrane</keyword>
<keyword evidence="5 9" id="KW-0812">Transmembrane</keyword>
<comment type="caution">
    <text evidence="10">The sequence shown here is derived from an EMBL/GenBank/DDBJ whole genome shotgun (WGS) entry which is preliminary data.</text>
</comment>
<evidence type="ECO:0000256" key="9">
    <source>
        <dbReference type="SAM" id="Phobius"/>
    </source>
</evidence>
<dbReference type="PANTHER" id="PTHR32196">
    <property type="entry name" value="ABC TRANSPORTER PERMEASE PROTEIN YPHD-RELATED-RELATED"/>
    <property type="match status" value="1"/>
</dbReference>
<feature type="transmembrane region" description="Helical" evidence="9">
    <location>
        <begin position="20"/>
        <end position="42"/>
    </location>
</feature>
<evidence type="ECO:0000256" key="5">
    <source>
        <dbReference type="ARBA" id="ARBA00022692"/>
    </source>
</evidence>
<keyword evidence="11" id="KW-1185">Reference proteome</keyword>
<evidence type="ECO:0000256" key="6">
    <source>
        <dbReference type="ARBA" id="ARBA00022989"/>
    </source>
</evidence>
<dbReference type="GO" id="GO:0022857">
    <property type="term" value="F:transmembrane transporter activity"/>
    <property type="evidence" value="ECO:0007669"/>
    <property type="project" value="InterPro"/>
</dbReference>
<keyword evidence="6 9" id="KW-1133">Transmembrane helix</keyword>
<dbReference type="CDD" id="cd06579">
    <property type="entry name" value="TM_PBP1_transp_AraH_like"/>
    <property type="match status" value="1"/>
</dbReference>
<comment type="subcellular location">
    <subcellularLocation>
        <location evidence="1">Cell membrane</location>
        <topology evidence="1">Multi-pass membrane protein</topology>
    </subcellularLocation>
</comment>
<reference evidence="10 11" key="1">
    <citation type="submission" date="2014-07" db="EMBL/GenBank/DDBJ databases">
        <title>Draft genome of Clostridium celerecrescens 152B isolated from sediments associated with methane hydrate from Krishna Godavari basin.</title>
        <authorList>
            <person name="Honkalas V.S."/>
            <person name="Dabir A.P."/>
            <person name="Arora P."/>
            <person name="Dhakephalkar P.K."/>
        </authorList>
    </citation>
    <scope>NUCLEOTIDE SEQUENCE [LARGE SCALE GENOMIC DNA]</scope>
    <source>
        <strain evidence="10 11">152B</strain>
    </source>
</reference>
<evidence type="ECO:0000256" key="4">
    <source>
        <dbReference type="ARBA" id="ARBA00022519"/>
    </source>
</evidence>
<feature type="transmembrane region" description="Helical" evidence="9">
    <location>
        <begin position="223"/>
        <end position="242"/>
    </location>
</feature>
<accession>A0A084JRX6</accession>
<feature type="transmembrane region" description="Helical" evidence="9">
    <location>
        <begin position="169"/>
        <end position="192"/>
    </location>
</feature>
<dbReference type="InterPro" id="IPR001851">
    <property type="entry name" value="ABC_transp_permease"/>
</dbReference>
<keyword evidence="4" id="KW-0997">Cell inner membrane</keyword>
<dbReference type="GO" id="GO:0005886">
    <property type="term" value="C:plasma membrane"/>
    <property type="evidence" value="ECO:0007669"/>
    <property type="project" value="UniProtKB-SubCell"/>
</dbReference>
<name>A0A084JRX6_9FIRM</name>
<evidence type="ECO:0000256" key="8">
    <source>
        <dbReference type="ARBA" id="ARBA00039381"/>
    </source>
</evidence>
<dbReference type="AlphaFoldDB" id="A0A084JRX6"/>
<feature type="transmembrane region" description="Helical" evidence="9">
    <location>
        <begin position="302"/>
        <end position="318"/>
    </location>
</feature>
<gene>
    <name evidence="10" type="ORF">IO98_00570</name>
</gene>
<dbReference type="PANTHER" id="PTHR32196:SF71">
    <property type="entry name" value="AUTOINDUCER 2 IMPORT SYSTEM PERMEASE PROTEIN LSRD"/>
    <property type="match status" value="1"/>
</dbReference>
<evidence type="ECO:0000313" key="10">
    <source>
        <dbReference type="EMBL" id="KEZ91710.1"/>
    </source>
</evidence>
<evidence type="ECO:0000256" key="3">
    <source>
        <dbReference type="ARBA" id="ARBA00022475"/>
    </source>
</evidence>
<feature type="transmembrane region" description="Helical" evidence="9">
    <location>
        <begin position="54"/>
        <end position="81"/>
    </location>
</feature>
<dbReference type="EMBL" id="JPME01000002">
    <property type="protein sequence ID" value="KEZ91710.1"/>
    <property type="molecule type" value="Genomic_DNA"/>
</dbReference>
<evidence type="ECO:0000256" key="1">
    <source>
        <dbReference type="ARBA" id="ARBA00004651"/>
    </source>
</evidence>
<feature type="transmembrane region" description="Helical" evidence="9">
    <location>
        <begin position="131"/>
        <end position="149"/>
    </location>
</feature>
<dbReference type="Pfam" id="PF02653">
    <property type="entry name" value="BPD_transp_2"/>
    <property type="match status" value="1"/>
</dbReference>
<feature type="transmembrane region" description="Helical" evidence="9">
    <location>
        <begin position="101"/>
        <end position="119"/>
    </location>
</feature>
<evidence type="ECO:0000256" key="2">
    <source>
        <dbReference type="ARBA" id="ARBA00022448"/>
    </source>
</evidence>
<organism evidence="10 11">
    <name type="scientific">Lacrimispora celerecrescens</name>
    <dbReference type="NCBI Taxonomy" id="29354"/>
    <lineage>
        <taxon>Bacteria</taxon>
        <taxon>Bacillati</taxon>
        <taxon>Bacillota</taxon>
        <taxon>Clostridia</taxon>
        <taxon>Lachnospirales</taxon>
        <taxon>Lachnospiraceae</taxon>
        <taxon>Lacrimispora</taxon>
    </lineage>
</organism>
<evidence type="ECO:0000256" key="7">
    <source>
        <dbReference type="ARBA" id="ARBA00023136"/>
    </source>
</evidence>
<dbReference type="Proteomes" id="UP000028525">
    <property type="component" value="Unassembled WGS sequence"/>
</dbReference>
<keyword evidence="2" id="KW-0813">Transport</keyword>